<dbReference type="InterPro" id="IPR008966">
    <property type="entry name" value="Adhesion_dom_sf"/>
</dbReference>
<feature type="chain" id="PRO_5011649322" evidence="5">
    <location>
        <begin position="26"/>
        <end position="187"/>
    </location>
</feature>
<evidence type="ECO:0000313" key="7">
    <source>
        <dbReference type="Proteomes" id="UP000199706"/>
    </source>
</evidence>
<organism evidence="6 7">
    <name type="scientific">Paraburkholderia phenazinium</name>
    <dbReference type="NCBI Taxonomy" id="60549"/>
    <lineage>
        <taxon>Bacteria</taxon>
        <taxon>Pseudomonadati</taxon>
        <taxon>Pseudomonadota</taxon>
        <taxon>Betaproteobacteria</taxon>
        <taxon>Burkholderiales</taxon>
        <taxon>Burkholderiaceae</taxon>
        <taxon>Paraburkholderia</taxon>
    </lineage>
</organism>
<dbReference type="RefSeq" id="WP_090681720.1">
    <property type="nucleotide sequence ID" value="NZ_CADERL010000003.1"/>
</dbReference>
<proteinExistence type="inferred from homology"/>
<feature type="signal peptide" evidence="5">
    <location>
        <begin position="1"/>
        <end position="25"/>
    </location>
</feature>
<name>A0A1G7QDL0_9BURK</name>
<evidence type="ECO:0000256" key="3">
    <source>
        <dbReference type="ARBA" id="ARBA00022729"/>
    </source>
</evidence>
<dbReference type="Gene3D" id="2.60.40.1090">
    <property type="entry name" value="Fimbrial-type adhesion domain"/>
    <property type="match status" value="1"/>
</dbReference>
<dbReference type="InterPro" id="IPR050263">
    <property type="entry name" value="Bact_Fimbrial_Adh_Pro"/>
</dbReference>
<dbReference type="AlphaFoldDB" id="A0A1G7QDL0"/>
<gene>
    <name evidence="6" type="ORF">SAMN05216466_101717</name>
</gene>
<dbReference type="InterPro" id="IPR039458">
    <property type="entry name" value="FimA-like"/>
</dbReference>
<dbReference type="InterPro" id="IPR036937">
    <property type="entry name" value="Adhesion_dom_fimbrial_sf"/>
</dbReference>
<dbReference type="GO" id="GO:0043709">
    <property type="term" value="P:cell adhesion involved in single-species biofilm formation"/>
    <property type="evidence" value="ECO:0007669"/>
    <property type="project" value="TreeGrafter"/>
</dbReference>
<keyword evidence="4" id="KW-0281">Fimbrium</keyword>
<dbReference type="Proteomes" id="UP000199706">
    <property type="component" value="Unassembled WGS sequence"/>
</dbReference>
<dbReference type="EMBL" id="FNCJ01000001">
    <property type="protein sequence ID" value="SDF96584.1"/>
    <property type="molecule type" value="Genomic_DNA"/>
</dbReference>
<comment type="similarity">
    <text evidence="2">Belongs to the fimbrial protein family.</text>
</comment>
<dbReference type="Pfam" id="PF16970">
    <property type="entry name" value="FimA"/>
    <property type="match status" value="1"/>
</dbReference>
<dbReference type="GO" id="GO:0009289">
    <property type="term" value="C:pilus"/>
    <property type="evidence" value="ECO:0007669"/>
    <property type="project" value="UniProtKB-SubCell"/>
</dbReference>
<evidence type="ECO:0000313" key="6">
    <source>
        <dbReference type="EMBL" id="SDF96584.1"/>
    </source>
</evidence>
<evidence type="ECO:0000256" key="5">
    <source>
        <dbReference type="SAM" id="SignalP"/>
    </source>
</evidence>
<evidence type="ECO:0000256" key="4">
    <source>
        <dbReference type="ARBA" id="ARBA00023263"/>
    </source>
</evidence>
<evidence type="ECO:0000256" key="1">
    <source>
        <dbReference type="ARBA" id="ARBA00004561"/>
    </source>
</evidence>
<accession>A0A1G7QDL0</accession>
<dbReference type="SUPFAM" id="SSF49401">
    <property type="entry name" value="Bacterial adhesins"/>
    <property type="match status" value="1"/>
</dbReference>
<evidence type="ECO:0000256" key="2">
    <source>
        <dbReference type="ARBA" id="ARBA00006671"/>
    </source>
</evidence>
<sequence>MKSLIPVIAIATGGLLGLASLGAQASDGTITFTGSLSDTTCSINGNAAGTPANIPNVSLPKVSASVLGTAGATAGRTQPIVLALTGCSGTATKAVAFFESGPTVDQSNGYLKNQAATSPATNVEVRLLNASFQPINITSGLNNDMAANGATITGGAATLNYYGEYYATGKATSGAVSTSVNYTMQYQ</sequence>
<dbReference type="OrthoDB" id="9033056at2"/>
<keyword evidence="3 5" id="KW-0732">Signal</keyword>
<comment type="subcellular location">
    <subcellularLocation>
        <location evidence="1">Fimbrium</location>
    </subcellularLocation>
</comment>
<dbReference type="PANTHER" id="PTHR33420:SF3">
    <property type="entry name" value="FIMBRIAL SUBUNIT ELFA"/>
    <property type="match status" value="1"/>
</dbReference>
<dbReference type="PANTHER" id="PTHR33420">
    <property type="entry name" value="FIMBRIAL SUBUNIT ELFA-RELATED"/>
    <property type="match status" value="1"/>
</dbReference>
<protein>
    <submittedName>
        <fullName evidence="6">Major type 1 subunit fimbrin (Pilin)</fullName>
    </submittedName>
</protein>
<reference evidence="6 7" key="1">
    <citation type="submission" date="2016-10" db="EMBL/GenBank/DDBJ databases">
        <authorList>
            <person name="de Groot N.N."/>
        </authorList>
    </citation>
    <scope>NUCLEOTIDE SEQUENCE [LARGE SCALE GENOMIC DNA]</scope>
    <source>
        <strain evidence="6 7">LMG 2247</strain>
    </source>
</reference>